<comment type="caution">
    <text evidence="1">The sequence shown here is derived from an EMBL/GenBank/DDBJ whole genome shotgun (WGS) entry which is preliminary data.</text>
</comment>
<reference evidence="3 4" key="1">
    <citation type="submission" date="2019-12" db="EMBL/GenBank/DDBJ databases">
        <title>Enteriobacteria Tanzani isolates_8377-8380.</title>
        <authorList>
            <person name="Subbiah M."/>
            <person name="Call D."/>
        </authorList>
    </citation>
    <scope>NUCLEOTIDE SEQUENCE [LARGE SCALE GENOMIC DNA]</scope>
    <source>
        <strain evidence="2 4">8378wH8</strain>
        <strain evidence="1 3">8379wE6</strain>
    </source>
</reference>
<sequence length="130" mass="14320">MKMSYWALILTFIACIAGGLVWSANHYHGKFLEEQRRADDAEQRADSFETITANVLRTVAITNIILETNQYARQQIALESQRTENDIKAAVADDDCAVRFVPSGAVKRLHDYANGLRSSSGGSVTSQPDG</sequence>
<dbReference type="AlphaFoldDB" id="A0A6D0J9Z1"/>
<evidence type="ECO:0000313" key="4">
    <source>
        <dbReference type="Proteomes" id="UP000462410"/>
    </source>
</evidence>
<evidence type="ECO:0000313" key="2">
    <source>
        <dbReference type="EMBL" id="MWT24702.1"/>
    </source>
</evidence>
<dbReference type="Proteomes" id="UP000462410">
    <property type="component" value="Unassembled WGS sequence"/>
</dbReference>
<organism evidence="1 3">
    <name type="scientific">Escherichia coli</name>
    <dbReference type="NCBI Taxonomy" id="562"/>
    <lineage>
        <taxon>Bacteria</taxon>
        <taxon>Pseudomonadati</taxon>
        <taxon>Pseudomonadota</taxon>
        <taxon>Gammaproteobacteria</taxon>
        <taxon>Enterobacterales</taxon>
        <taxon>Enterobacteriaceae</taxon>
        <taxon>Escherichia</taxon>
    </lineage>
</organism>
<dbReference type="RefSeq" id="WP_001567571.1">
    <property type="nucleotide sequence ID" value="NZ_BHFN01000008.1"/>
</dbReference>
<evidence type="ECO:0000313" key="3">
    <source>
        <dbReference type="Proteomes" id="UP000436482"/>
    </source>
</evidence>
<dbReference type="Proteomes" id="UP000436482">
    <property type="component" value="Unassembled WGS sequence"/>
</dbReference>
<dbReference type="EMBL" id="WTQQ01000066">
    <property type="protein sequence ID" value="MWR88163.1"/>
    <property type="molecule type" value="Genomic_DNA"/>
</dbReference>
<proteinExistence type="predicted"/>
<dbReference type="EMBL" id="WTRC01000926">
    <property type="protein sequence ID" value="MWT24702.1"/>
    <property type="molecule type" value="Genomic_DNA"/>
</dbReference>
<accession>A0A6D0J9Z1</accession>
<protein>
    <submittedName>
        <fullName evidence="1">DUF2570 domain-containing protein</fullName>
    </submittedName>
</protein>
<gene>
    <name evidence="2" type="ORF">GP965_27915</name>
    <name evidence="1" type="ORF">GP979_07530</name>
</gene>
<dbReference type="PROSITE" id="PS51257">
    <property type="entry name" value="PROKAR_LIPOPROTEIN"/>
    <property type="match status" value="1"/>
</dbReference>
<name>A0A6D0J9Z1_ECOLX</name>
<evidence type="ECO:0000313" key="1">
    <source>
        <dbReference type="EMBL" id="MWR88163.1"/>
    </source>
</evidence>